<dbReference type="GO" id="GO:0004674">
    <property type="term" value="F:protein serine/threonine kinase activity"/>
    <property type="evidence" value="ECO:0007669"/>
    <property type="project" value="UniProtKB-KW"/>
</dbReference>
<keyword evidence="5" id="KW-0547">Nucleotide-binding</keyword>
<proteinExistence type="predicted"/>
<keyword evidence="6 12" id="KW-0418">Kinase</keyword>
<comment type="caution">
    <text evidence="12">The sequence shown here is derived from an EMBL/GenBank/DDBJ whole genome shotgun (WGS) entry which is preliminary data.</text>
</comment>
<dbReference type="InterPro" id="IPR000719">
    <property type="entry name" value="Prot_kinase_dom"/>
</dbReference>
<evidence type="ECO:0000256" key="8">
    <source>
        <dbReference type="ARBA" id="ARBA00047899"/>
    </source>
</evidence>
<dbReference type="Pfam" id="PF07653">
    <property type="entry name" value="SH3_2"/>
    <property type="match status" value="1"/>
</dbReference>
<dbReference type="PROSITE" id="PS50011">
    <property type="entry name" value="PROTEIN_KINASE_DOM"/>
    <property type="match status" value="1"/>
</dbReference>
<evidence type="ECO:0000256" key="3">
    <source>
        <dbReference type="ARBA" id="ARBA00022527"/>
    </source>
</evidence>
<evidence type="ECO:0000256" key="10">
    <source>
        <dbReference type="SAM" id="MobiDB-lite"/>
    </source>
</evidence>
<keyword evidence="4" id="KW-0808">Transferase</keyword>
<feature type="compositionally biased region" description="Polar residues" evidence="10">
    <location>
        <begin position="140"/>
        <end position="158"/>
    </location>
</feature>
<dbReference type="Pfam" id="PF00069">
    <property type="entry name" value="Pkinase"/>
    <property type="match status" value="1"/>
</dbReference>
<name>A0A5J4WD62_9EUKA</name>
<dbReference type="EMBL" id="SNRW01002401">
    <property type="protein sequence ID" value="KAA6392907.1"/>
    <property type="molecule type" value="Genomic_DNA"/>
</dbReference>
<comment type="catalytic activity">
    <reaction evidence="9">
        <text>L-seryl-[protein] + ATP = O-phospho-L-seryl-[protein] + ADP + H(+)</text>
        <dbReference type="Rhea" id="RHEA:17989"/>
        <dbReference type="Rhea" id="RHEA-COMP:9863"/>
        <dbReference type="Rhea" id="RHEA-COMP:11604"/>
        <dbReference type="ChEBI" id="CHEBI:15378"/>
        <dbReference type="ChEBI" id="CHEBI:29999"/>
        <dbReference type="ChEBI" id="CHEBI:30616"/>
        <dbReference type="ChEBI" id="CHEBI:83421"/>
        <dbReference type="ChEBI" id="CHEBI:456216"/>
        <dbReference type="EC" id="2.7.11.1"/>
    </reaction>
</comment>
<reference evidence="12 13" key="1">
    <citation type="submission" date="2019-03" db="EMBL/GenBank/DDBJ databases">
        <title>Single cell metagenomics reveals metabolic interactions within the superorganism composed of flagellate Streblomastix strix and complex community of Bacteroidetes bacteria on its surface.</title>
        <authorList>
            <person name="Treitli S.C."/>
            <person name="Kolisko M."/>
            <person name="Husnik F."/>
            <person name="Keeling P."/>
            <person name="Hampl V."/>
        </authorList>
    </citation>
    <scope>NUCLEOTIDE SEQUENCE [LARGE SCALE GENOMIC DNA]</scope>
    <source>
        <strain evidence="12">ST1C</strain>
    </source>
</reference>
<gene>
    <name evidence="12" type="ORF">EZS28_011568</name>
</gene>
<evidence type="ECO:0000256" key="2">
    <source>
        <dbReference type="ARBA" id="ARBA00022443"/>
    </source>
</evidence>
<sequence>METSNPQQITLPSGVCQDQKDMTTAVEQDSEGIENQNLAKIVNQTPQNSDFDKAQDSQDQFFEVIENFSGKENDKQFISVCKGEIVRVIKKGFEYFTVEKDGENGLIPLECLSADATDYSAYLNLPKLIIQTKPSSSSSDTQDQDNNMQECSTAQQSMGIDSTASSLISDLIDEPSYDDFIIVKKLFGGVMGKTYLVRLKSTGKLYVMKRVDYLDEKDKKNADDEVELMRRLSSKFTVRLIWTFIHQTDLFLITEYCERGDLRKVIKELQQLPEQERIEHVWAIFSHVTLALNFIHSKGVIHRDIKPENILIMKDGSARLGDFGLSKQLLEDGYQTVAGTRLYYAAEVWNMNKYQLIIVFV</sequence>
<dbReference type="SMART" id="SM00220">
    <property type="entry name" value="S_TKc"/>
    <property type="match status" value="1"/>
</dbReference>
<dbReference type="GO" id="GO:0005524">
    <property type="term" value="F:ATP binding"/>
    <property type="evidence" value="ECO:0007669"/>
    <property type="project" value="UniProtKB-KW"/>
</dbReference>
<dbReference type="PANTHER" id="PTHR44899">
    <property type="entry name" value="CAMK FAMILY PROTEIN KINASE"/>
    <property type="match status" value="1"/>
</dbReference>
<keyword evidence="3" id="KW-0723">Serine/threonine-protein kinase</keyword>
<dbReference type="SUPFAM" id="SSF50044">
    <property type="entry name" value="SH3-domain"/>
    <property type="match status" value="1"/>
</dbReference>
<dbReference type="InterPro" id="IPR008271">
    <property type="entry name" value="Ser/Thr_kinase_AS"/>
</dbReference>
<evidence type="ECO:0000313" key="12">
    <source>
        <dbReference type="EMBL" id="KAA6392907.1"/>
    </source>
</evidence>
<dbReference type="Gene3D" id="1.10.510.10">
    <property type="entry name" value="Transferase(Phosphotransferase) domain 1"/>
    <property type="match status" value="1"/>
</dbReference>
<dbReference type="InterPro" id="IPR036028">
    <property type="entry name" value="SH3-like_dom_sf"/>
</dbReference>
<evidence type="ECO:0000313" key="13">
    <source>
        <dbReference type="Proteomes" id="UP000324800"/>
    </source>
</evidence>
<dbReference type="SUPFAM" id="SSF56112">
    <property type="entry name" value="Protein kinase-like (PK-like)"/>
    <property type="match status" value="1"/>
</dbReference>
<dbReference type="InterPro" id="IPR011009">
    <property type="entry name" value="Kinase-like_dom_sf"/>
</dbReference>
<evidence type="ECO:0000256" key="5">
    <source>
        <dbReference type="ARBA" id="ARBA00022741"/>
    </source>
</evidence>
<protein>
    <recommendedName>
        <fullName evidence="1">non-specific serine/threonine protein kinase</fullName>
        <ecNumber evidence="1">2.7.11.1</ecNumber>
    </recommendedName>
</protein>
<dbReference type="OrthoDB" id="310217at2759"/>
<dbReference type="AlphaFoldDB" id="A0A5J4WD62"/>
<dbReference type="EC" id="2.7.11.1" evidence="1"/>
<dbReference type="Proteomes" id="UP000324800">
    <property type="component" value="Unassembled WGS sequence"/>
</dbReference>
<accession>A0A5J4WD62</accession>
<evidence type="ECO:0000256" key="1">
    <source>
        <dbReference type="ARBA" id="ARBA00012513"/>
    </source>
</evidence>
<evidence type="ECO:0000256" key="7">
    <source>
        <dbReference type="ARBA" id="ARBA00022840"/>
    </source>
</evidence>
<feature type="domain" description="Protein kinase" evidence="11">
    <location>
        <begin position="180"/>
        <end position="361"/>
    </location>
</feature>
<organism evidence="12 13">
    <name type="scientific">Streblomastix strix</name>
    <dbReference type="NCBI Taxonomy" id="222440"/>
    <lineage>
        <taxon>Eukaryota</taxon>
        <taxon>Metamonada</taxon>
        <taxon>Preaxostyla</taxon>
        <taxon>Oxymonadida</taxon>
        <taxon>Streblomastigidae</taxon>
        <taxon>Streblomastix</taxon>
    </lineage>
</organism>
<feature type="region of interest" description="Disordered" evidence="10">
    <location>
        <begin position="133"/>
        <end position="158"/>
    </location>
</feature>
<evidence type="ECO:0000256" key="9">
    <source>
        <dbReference type="ARBA" id="ARBA00048679"/>
    </source>
</evidence>
<comment type="catalytic activity">
    <reaction evidence="8">
        <text>L-threonyl-[protein] + ATP = O-phospho-L-threonyl-[protein] + ADP + H(+)</text>
        <dbReference type="Rhea" id="RHEA:46608"/>
        <dbReference type="Rhea" id="RHEA-COMP:11060"/>
        <dbReference type="Rhea" id="RHEA-COMP:11605"/>
        <dbReference type="ChEBI" id="CHEBI:15378"/>
        <dbReference type="ChEBI" id="CHEBI:30013"/>
        <dbReference type="ChEBI" id="CHEBI:30616"/>
        <dbReference type="ChEBI" id="CHEBI:61977"/>
        <dbReference type="ChEBI" id="CHEBI:456216"/>
        <dbReference type="EC" id="2.7.11.1"/>
    </reaction>
</comment>
<evidence type="ECO:0000256" key="4">
    <source>
        <dbReference type="ARBA" id="ARBA00022679"/>
    </source>
</evidence>
<dbReference type="PROSITE" id="PS00108">
    <property type="entry name" value="PROTEIN_KINASE_ST"/>
    <property type="match status" value="1"/>
</dbReference>
<dbReference type="InterPro" id="IPR001452">
    <property type="entry name" value="SH3_domain"/>
</dbReference>
<keyword evidence="2" id="KW-0728">SH3 domain</keyword>
<dbReference type="PANTHER" id="PTHR44899:SF3">
    <property type="entry name" value="SERINE_THREONINE-PROTEIN KINASE NEK1"/>
    <property type="match status" value="1"/>
</dbReference>
<keyword evidence="7" id="KW-0067">ATP-binding</keyword>
<evidence type="ECO:0000256" key="6">
    <source>
        <dbReference type="ARBA" id="ARBA00022777"/>
    </source>
</evidence>
<evidence type="ECO:0000259" key="11">
    <source>
        <dbReference type="PROSITE" id="PS50011"/>
    </source>
</evidence>
<dbReference type="InterPro" id="IPR051131">
    <property type="entry name" value="NEK_Ser/Thr_kinase_NIMA"/>
</dbReference>